<evidence type="ECO:0000313" key="5">
    <source>
        <dbReference type="Proteomes" id="UP000199662"/>
    </source>
</evidence>
<dbReference type="Gene3D" id="3.40.190.10">
    <property type="entry name" value="Periplasmic binding protein-like II"/>
    <property type="match status" value="2"/>
</dbReference>
<feature type="signal peptide" evidence="3">
    <location>
        <begin position="1"/>
        <end position="20"/>
    </location>
</feature>
<evidence type="ECO:0000256" key="2">
    <source>
        <dbReference type="ARBA" id="ARBA00022729"/>
    </source>
</evidence>
<dbReference type="PANTHER" id="PTHR35841">
    <property type="entry name" value="PHOSPHONATES-BINDING PERIPLASMIC PROTEIN"/>
    <property type="match status" value="1"/>
</dbReference>
<dbReference type="GO" id="GO:0043190">
    <property type="term" value="C:ATP-binding cassette (ABC) transporter complex"/>
    <property type="evidence" value="ECO:0007669"/>
    <property type="project" value="InterPro"/>
</dbReference>
<dbReference type="InterPro" id="IPR005770">
    <property type="entry name" value="PhnD"/>
</dbReference>
<dbReference type="NCBIfam" id="TIGR01098">
    <property type="entry name" value="3A0109s03R"/>
    <property type="match status" value="1"/>
</dbReference>
<evidence type="ECO:0000256" key="3">
    <source>
        <dbReference type="SAM" id="SignalP"/>
    </source>
</evidence>
<reference evidence="5" key="1">
    <citation type="submission" date="2016-10" db="EMBL/GenBank/DDBJ databases">
        <authorList>
            <person name="Varghese N."/>
            <person name="Submissions S."/>
        </authorList>
    </citation>
    <scope>NUCLEOTIDE SEQUENCE [LARGE SCALE GENOMIC DNA]</scope>
    <source>
        <strain evidence="5">DSM 2179</strain>
    </source>
</reference>
<dbReference type="SUPFAM" id="SSF53850">
    <property type="entry name" value="Periplasmic binding protein-like II"/>
    <property type="match status" value="1"/>
</dbReference>
<dbReference type="EMBL" id="FNZK01000018">
    <property type="protein sequence ID" value="SEJ81845.1"/>
    <property type="molecule type" value="Genomic_DNA"/>
</dbReference>
<dbReference type="Pfam" id="PF12974">
    <property type="entry name" value="Phosphonate-bd"/>
    <property type="match status" value="1"/>
</dbReference>
<gene>
    <name evidence="4" type="ORF">SAMN05660742_11836</name>
</gene>
<dbReference type="AlphaFoldDB" id="A0A1H7C872"/>
<evidence type="ECO:0000313" key="4">
    <source>
        <dbReference type="EMBL" id="SEJ81845.1"/>
    </source>
</evidence>
<evidence type="ECO:0000256" key="1">
    <source>
        <dbReference type="ARBA" id="ARBA00007162"/>
    </source>
</evidence>
<comment type="similarity">
    <text evidence="1">Belongs to the phosphate/phosphite/phosphonate binding protein family.</text>
</comment>
<keyword evidence="2 3" id="KW-0732">Signal</keyword>
<dbReference type="Proteomes" id="UP000199662">
    <property type="component" value="Unassembled WGS sequence"/>
</dbReference>
<keyword evidence="5" id="KW-1185">Reference proteome</keyword>
<name>A0A1H7C872_9FIRM</name>
<proteinExistence type="inferred from homology"/>
<dbReference type="GO" id="GO:0055085">
    <property type="term" value="P:transmembrane transport"/>
    <property type="evidence" value="ECO:0007669"/>
    <property type="project" value="InterPro"/>
</dbReference>
<protein>
    <submittedName>
        <fullName evidence="4">Phosphonate transport system substrate-binding protein</fullName>
    </submittedName>
</protein>
<accession>A0A1H7C872</accession>
<sequence length="308" mass="35409">MIYRQFPLLLISFLCLFSLSGCNRTQSEDYIDFNKSQPMVQDDITVKNEQRPLVIALAAVISPQETIDCYRILAQRISTVTGHPTVLIQRKTYMEVNKLLSNGEADMAFLSTGSYVSYHGFYDIDILAMAALDDEIVYRPYIIVNKDSNIYSVEDLAGRTFAFTDPLSFSGHLIIEDMLHSQGTNPERYFKRYFYTYNHDKSIWAVAHHVADAASIDSQIYDYAKIKHPEITNNIRIISVLDAAPTGPVVVRKDLPQEQIEQLRQIFLEMNQDPDTAQAMKKLMIDRFISPQPERYIPLKKIYDRTTI</sequence>
<dbReference type="CDD" id="cd13571">
    <property type="entry name" value="PBP2_PnhD_1"/>
    <property type="match status" value="1"/>
</dbReference>
<dbReference type="STRING" id="84035.SAMN05660742_11836"/>
<organism evidence="4 5">
    <name type="scientific">Propionispira arboris</name>
    <dbReference type="NCBI Taxonomy" id="84035"/>
    <lineage>
        <taxon>Bacteria</taxon>
        <taxon>Bacillati</taxon>
        <taxon>Bacillota</taxon>
        <taxon>Negativicutes</taxon>
        <taxon>Selenomonadales</taxon>
        <taxon>Selenomonadaceae</taxon>
        <taxon>Propionispira</taxon>
    </lineage>
</organism>
<dbReference type="PANTHER" id="PTHR35841:SF1">
    <property type="entry name" value="PHOSPHONATES-BINDING PERIPLASMIC PROTEIN"/>
    <property type="match status" value="1"/>
</dbReference>
<dbReference type="PROSITE" id="PS51257">
    <property type="entry name" value="PROKAR_LIPOPROTEIN"/>
    <property type="match status" value="1"/>
</dbReference>
<feature type="chain" id="PRO_5039298273" evidence="3">
    <location>
        <begin position="21"/>
        <end position="308"/>
    </location>
</feature>